<feature type="transmembrane region" description="Helical" evidence="7">
    <location>
        <begin position="448"/>
        <end position="465"/>
    </location>
</feature>
<reference evidence="9" key="1">
    <citation type="journal article" date="2019" name="Int. J. Syst. Evol. Microbiol.">
        <title>The Global Catalogue of Microorganisms (GCM) 10K type strain sequencing project: providing services to taxonomists for standard genome sequencing and annotation.</title>
        <authorList>
            <consortium name="The Broad Institute Genomics Platform"/>
            <consortium name="The Broad Institute Genome Sequencing Center for Infectious Disease"/>
            <person name="Wu L."/>
            <person name="Ma J."/>
        </authorList>
    </citation>
    <scope>NUCLEOTIDE SEQUENCE [LARGE SCALE GENOMIC DNA]</scope>
    <source>
        <strain evidence="9">NCAIM B.02333</strain>
    </source>
</reference>
<dbReference type="PIRSF" id="PIRSF006060">
    <property type="entry name" value="AA_transporter"/>
    <property type="match status" value="1"/>
</dbReference>
<comment type="caution">
    <text evidence="8">The sequence shown here is derived from an EMBL/GenBank/DDBJ whole genome shotgun (WGS) entry which is preliminary data.</text>
</comment>
<dbReference type="RefSeq" id="WP_340292189.1">
    <property type="nucleotide sequence ID" value="NZ_JBBEOI010000062.1"/>
</dbReference>
<dbReference type="PANTHER" id="PTHR42770">
    <property type="entry name" value="AMINO ACID TRANSPORTER-RELATED"/>
    <property type="match status" value="1"/>
</dbReference>
<evidence type="ECO:0000256" key="2">
    <source>
        <dbReference type="ARBA" id="ARBA00022475"/>
    </source>
</evidence>
<feature type="transmembrane region" description="Helical" evidence="7">
    <location>
        <begin position="367"/>
        <end position="387"/>
    </location>
</feature>
<organism evidence="8 9">
    <name type="scientific">Aquipuribacter hungaricus</name>
    <dbReference type="NCBI Taxonomy" id="545624"/>
    <lineage>
        <taxon>Bacteria</taxon>
        <taxon>Bacillati</taxon>
        <taxon>Actinomycetota</taxon>
        <taxon>Actinomycetes</taxon>
        <taxon>Micrococcales</taxon>
        <taxon>Intrasporangiaceae</taxon>
        <taxon>Aquipuribacter</taxon>
    </lineage>
</organism>
<evidence type="ECO:0000256" key="5">
    <source>
        <dbReference type="ARBA" id="ARBA00023136"/>
    </source>
</evidence>
<proteinExistence type="predicted"/>
<comment type="subcellular location">
    <subcellularLocation>
        <location evidence="1">Cell membrane</location>
        <topology evidence="1">Multi-pass membrane protein</topology>
    </subcellularLocation>
</comment>
<feature type="transmembrane region" description="Helical" evidence="7">
    <location>
        <begin position="161"/>
        <end position="179"/>
    </location>
</feature>
<feature type="region of interest" description="Disordered" evidence="6">
    <location>
        <begin position="1"/>
        <end position="41"/>
    </location>
</feature>
<evidence type="ECO:0000256" key="3">
    <source>
        <dbReference type="ARBA" id="ARBA00022692"/>
    </source>
</evidence>
<evidence type="ECO:0000256" key="7">
    <source>
        <dbReference type="SAM" id="Phobius"/>
    </source>
</evidence>
<feature type="transmembrane region" description="Helical" evidence="7">
    <location>
        <begin position="123"/>
        <end position="149"/>
    </location>
</feature>
<keyword evidence="5 7" id="KW-0472">Membrane</keyword>
<feature type="compositionally biased region" description="Gly residues" evidence="6">
    <location>
        <begin position="32"/>
        <end position="41"/>
    </location>
</feature>
<accession>A0ABV7WL46</accession>
<feature type="transmembrane region" description="Helical" evidence="7">
    <location>
        <begin position="423"/>
        <end position="442"/>
    </location>
</feature>
<dbReference type="Pfam" id="PF13520">
    <property type="entry name" value="AA_permease_2"/>
    <property type="match status" value="1"/>
</dbReference>
<name>A0ABV7WL46_9MICO</name>
<feature type="compositionally biased region" description="Low complexity" evidence="6">
    <location>
        <begin position="1"/>
        <end position="31"/>
    </location>
</feature>
<dbReference type="InterPro" id="IPR002293">
    <property type="entry name" value="AA/rel_permease1"/>
</dbReference>
<evidence type="ECO:0000313" key="9">
    <source>
        <dbReference type="Proteomes" id="UP001595685"/>
    </source>
</evidence>
<feature type="transmembrane region" description="Helical" evidence="7">
    <location>
        <begin position="80"/>
        <end position="102"/>
    </location>
</feature>
<evidence type="ECO:0000256" key="4">
    <source>
        <dbReference type="ARBA" id="ARBA00022989"/>
    </source>
</evidence>
<protein>
    <submittedName>
        <fullName evidence="8">APC family permease</fullName>
    </submittedName>
</protein>
<feature type="transmembrane region" description="Helical" evidence="7">
    <location>
        <begin position="224"/>
        <end position="245"/>
    </location>
</feature>
<feature type="transmembrane region" description="Helical" evidence="7">
    <location>
        <begin position="308"/>
        <end position="334"/>
    </location>
</feature>
<dbReference type="InterPro" id="IPR050367">
    <property type="entry name" value="APC_superfamily"/>
</dbReference>
<dbReference type="PANTHER" id="PTHR42770:SF7">
    <property type="entry name" value="MEMBRANE PROTEIN"/>
    <property type="match status" value="1"/>
</dbReference>
<evidence type="ECO:0000313" key="8">
    <source>
        <dbReference type="EMBL" id="MFC3690109.1"/>
    </source>
</evidence>
<keyword evidence="4 7" id="KW-1133">Transmembrane helix</keyword>
<keyword evidence="3 7" id="KW-0812">Transmembrane</keyword>
<feature type="transmembrane region" description="Helical" evidence="7">
    <location>
        <begin position="266"/>
        <end position="288"/>
    </location>
</feature>
<evidence type="ECO:0000256" key="1">
    <source>
        <dbReference type="ARBA" id="ARBA00004651"/>
    </source>
</evidence>
<keyword evidence="2" id="KW-1003">Cell membrane</keyword>
<sequence>MTTPPGASAPTTSGASASTPAGSGTGPRPDGGTPGPDGSGEGLRRSIGPRLLLLFILGDVLGAGIYALVGTVAAEVGGAVWVPLLVALGMALLTALSYAELVTRFPRAGGAAVFVQHAFGRPVLSFLVGFAMLSAGVVSAAALSLAFAGDYLAQIVDLPRVPVALAFLAVVMALNLRGIRDSLRANVVMTLVEVGGLVLVVVLAATVLGSGGGDLSQAVQLEPGWAGASAVLAASTVAFYSFVGFEVSANIAEEARDPRRDYPRALITALLVAGVLYVLVGLAVSVATPGGAGSSDAPLLDVVAASPVGIPAQAFAVIALVAVANGALLTMIMASRLTYGMARERLLPSVLGRTAFVDRGEGRGTPAVAVVVTTVVAGLLVATGSLATLAATVVMLLLVVFAAVNVAVLVLRRRPEEGEQDHFRTWWPVPVLALATCVLLAAQQPWDVWGRAGLMLAVGLALYALTRLARRGRTEEDAERAR</sequence>
<feature type="transmembrane region" description="Helical" evidence="7">
    <location>
        <begin position="393"/>
        <end position="411"/>
    </location>
</feature>
<keyword evidence="9" id="KW-1185">Reference proteome</keyword>
<dbReference type="Gene3D" id="1.20.1740.10">
    <property type="entry name" value="Amino acid/polyamine transporter I"/>
    <property type="match status" value="1"/>
</dbReference>
<gene>
    <name evidence="8" type="ORF">ACFOLH_17315</name>
</gene>
<feature type="transmembrane region" description="Helical" evidence="7">
    <location>
        <begin position="51"/>
        <end position="74"/>
    </location>
</feature>
<dbReference type="Proteomes" id="UP001595685">
    <property type="component" value="Unassembled WGS sequence"/>
</dbReference>
<feature type="transmembrane region" description="Helical" evidence="7">
    <location>
        <begin position="191"/>
        <end position="212"/>
    </location>
</feature>
<dbReference type="EMBL" id="JBHRWW010000016">
    <property type="protein sequence ID" value="MFC3690109.1"/>
    <property type="molecule type" value="Genomic_DNA"/>
</dbReference>
<evidence type="ECO:0000256" key="6">
    <source>
        <dbReference type="SAM" id="MobiDB-lite"/>
    </source>
</evidence>